<reference evidence="1 2" key="1">
    <citation type="submission" date="2018-06" db="EMBL/GenBank/DDBJ databases">
        <title>Genomic Encyclopedia of Type Strains, Phase IV (KMG-IV): sequencing the most valuable type-strain genomes for metagenomic binning, comparative biology and taxonomic classification.</title>
        <authorList>
            <person name="Goeker M."/>
        </authorList>
    </citation>
    <scope>NUCLEOTIDE SEQUENCE [LARGE SCALE GENOMIC DNA]</scope>
    <source>
        <strain evidence="1 2">DSM 25520</strain>
    </source>
</reference>
<gene>
    <name evidence="1" type="ORF">DFR37_12114</name>
</gene>
<organism evidence="1 2">
    <name type="scientific">Eoetvoesiella caeni</name>
    <dbReference type="NCBI Taxonomy" id="645616"/>
    <lineage>
        <taxon>Bacteria</taxon>
        <taxon>Pseudomonadati</taxon>
        <taxon>Pseudomonadota</taxon>
        <taxon>Betaproteobacteria</taxon>
        <taxon>Burkholderiales</taxon>
        <taxon>Alcaligenaceae</taxon>
        <taxon>Eoetvoesiella</taxon>
    </lineage>
</organism>
<evidence type="ECO:0000313" key="1">
    <source>
        <dbReference type="EMBL" id="RBP35048.1"/>
    </source>
</evidence>
<accession>A0A366GZP0</accession>
<dbReference type="GO" id="GO:0004519">
    <property type="term" value="F:endonuclease activity"/>
    <property type="evidence" value="ECO:0007669"/>
    <property type="project" value="UniProtKB-KW"/>
</dbReference>
<dbReference type="EMBL" id="QNRQ01000021">
    <property type="protein sequence ID" value="RBP35048.1"/>
    <property type="molecule type" value="Genomic_DNA"/>
</dbReference>
<dbReference type="Proteomes" id="UP000253628">
    <property type="component" value="Unassembled WGS sequence"/>
</dbReference>
<sequence>MGYQYHPDDMHIFRAVAATKAKGVSMTPEEILQGIQQRAAATLNASVVTDPVIRERVDYVCRCMSNRAGVRLLMSCLLGKLDKPNVDPRKPYTEIGGADSFSGRTYDERYLTKFINEHRLPVNPTTAFLTPTLRNIDHALTTDRELVGRPRDLYKKTLELLEDVALQRIPADVLFVETVRVLMLLRDEKLARMASLLDALDRTEGALPLSSEAIVTLISQHLACKNASRLPVLVVAAAYEAAGARLSESMLPLNSHNAADLQTGSLGDVEICLMGEDSVVTAYEMKMKRVTQDDIDAAVTKIARSPNKIHNYLFVTTDVIDPLVAEYAATFYEKTDGTEIAILDCIGFLRHFLHLFHRIRADYLNAYQTLVLNEPDSAVSQTLKEAFLALRQAAESGE</sequence>
<proteinExistence type="predicted"/>
<keyword evidence="1" id="KW-0255">Endonuclease</keyword>
<evidence type="ECO:0000313" key="2">
    <source>
        <dbReference type="Proteomes" id="UP000253628"/>
    </source>
</evidence>
<comment type="caution">
    <text evidence="1">The sequence shown here is derived from an EMBL/GenBank/DDBJ whole genome shotgun (WGS) entry which is preliminary data.</text>
</comment>
<name>A0A366GZP0_9BURK</name>
<keyword evidence="1" id="KW-0540">Nuclease</keyword>
<protein>
    <submittedName>
        <fullName evidence="1">SacI restriction endonuclease</fullName>
    </submittedName>
</protein>
<keyword evidence="2" id="KW-1185">Reference proteome</keyword>
<keyword evidence="1" id="KW-0378">Hydrolase</keyword>
<dbReference type="AlphaFoldDB" id="A0A366GZP0"/>